<organism evidence="1 2">
    <name type="scientific">Frankia casuarinae (strain DSM 45818 / CECT 9043 / HFP020203 / CcI3)</name>
    <dbReference type="NCBI Taxonomy" id="106370"/>
    <lineage>
        <taxon>Bacteria</taxon>
        <taxon>Bacillati</taxon>
        <taxon>Actinomycetota</taxon>
        <taxon>Actinomycetes</taxon>
        <taxon>Frankiales</taxon>
        <taxon>Frankiaceae</taxon>
        <taxon>Frankia</taxon>
    </lineage>
</organism>
<evidence type="ECO:0000313" key="1">
    <source>
        <dbReference type="EMBL" id="ABD12403.1"/>
    </source>
</evidence>
<dbReference type="HOGENOM" id="CLU_2329639_0_0_11"/>
<reference evidence="1 2" key="1">
    <citation type="journal article" date="2007" name="Genome Res.">
        <title>Genome characteristics of facultatively symbiotic Frankia sp. strains reflect host range and host plant biogeography.</title>
        <authorList>
            <person name="Normand P."/>
            <person name="Lapierre P."/>
            <person name="Tisa L.S."/>
            <person name="Gogarten J.P."/>
            <person name="Alloisio N."/>
            <person name="Bagnarol E."/>
            <person name="Bassi C.A."/>
            <person name="Berry A.M."/>
            <person name="Bickhart D.M."/>
            <person name="Choisne N."/>
            <person name="Couloux A."/>
            <person name="Cournoyer B."/>
            <person name="Cruveiller S."/>
            <person name="Daubin V."/>
            <person name="Demange N."/>
            <person name="Francino M.P."/>
            <person name="Goltsman E."/>
            <person name="Huang Y."/>
            <person name="Kopp O.R."/>
            <person name="Labarre L."/>
            <person name="Lapidus A."/>
            <person name="Lavire C."/>
            <person name="Marechal J."/>
            <person name="Martinez M."/>
            <person name="Mastronunzio J.E."/>
            <person name="Mullin B.C."/>
            <person name="Niemann J."/>
            <person name="Pujic P."/>
            <person name="Rawnsley T."/>
            <person name="Rouy Z."/>
            <person name="Schenowitz C."/>
            <person name="Sellstedt A."/>
            <person name="Tavares F."/>
            <person name="Tomkins J.P."/>
            <person name="Vallenet D."/>
            <person name="Valverde C."/>
            <person name="Wall L.G."/>
            <person name="Wang Y."/>
            <person name="Medigue C."/>
            <person name="Benson D.R."/>
        </authorList>
    </citation>
    <scope>NUCLEOTIDE SEQUENCE [LARGE SCALE GENOMIC DNA]</scope>
    <source>
        <strain evidence="2">DSM 45818 / CECT 9043 / CcI3</strain>
    </source>
</reference>
<gene>
    <name evidence="1" type="ordered locus">Francci3_3046</name>
</gene>
<dbReference type="Proteomes" id="UP000001937">
    <property type="component" value="Chromosome"/>
</dbReference>
<name>Q2J8I9_FRACC</name>
<proteinExistence type="predicted"/>
<sequence length="98" mass="10062">MRGLRARHCRGSAGWHGVSVCVHPPCGRGNVRRTGLGAILAGEAFGAQVEALDQARRHVGVPMACKPNPKCAPASSCAPSCTPSDTGNKGSNCQPKGK</sequence>
<accession>Q2J8I9</accession>
<dbReference type="STRING" id="106370.Francci3_3046"/>
<dbReference type="AlphaFoldDB" id="Q2J8I9"/>
<dbReference type="KEGG" id="fra:Francci3_3046"/>
<protein>
    <submittedName>
        <fullName evidence="1">Uncharacterized protein</fullName>
    </submittedName>
</protein>
<dbReference type="EMBL" id="CP000249">
    <property type="protein sequence ID" value="ABD12403.1"/>
    <property type="molecule type" value="Genomic_DNA"/>
</dbReference>
<keyword evidence="2" id="KW-1185">Reference proteome</keyword>
<evidence type="ECO:0000313" key="2">
    <source>
        <dbReference type="Proteomes" id="UP000001937"/>
    </source>
</evidence>